<sequence>MRYMKKCPVCAVDVEDTAPFCNICGVNLAGAKDVGPSQVETPVAKEAKSKTVSPISQESSITNSPVRAKSSFYLPALQFLLAVALLGLVLYYTTGDVPNPESTVGEGVTFEDLRNYTTYNEPLTCPGWSEITSKGNANGCPLVLNSEWDTGNFNVKTHEYQTILGLTALLGLCILIQARRISDSNIIAPLFFMVMILGIVYLFMGRNQEPLEGFESTLGATAGLVIIVVSYIVFLYAVTGKDVSEAPLSTIYSFIGAGSLVFAALHHNWVRGPWLSCDSSLKSFDSSLEQACTEVGGNVQYAYIDLQPIEMLILLAGILLLLLGIAGYILQTVRLKDMEEAKYFFMILMGLSLQFIVVVWNLVRNSANFYFEQGDIILTVLSVSISFIGMYLFYRKRKSEQSMEGLAYFGLFVSGIGTLFATMIAPALLSGTDVSSPETTTEWIMFGLPLAVAAGAVWYGIKYGTEKFRDRMVEMQLSKPPVADPFDSDFVPEEETPDEKPDLNPEALKSGDISLEDAMDRLLSEFPEATIDIKPTEDENYGVDLNLAEIEKELKEELAETPKIRKAMKVDYNVDYEELSKYYSTTEDTINQTVTHLKSGRNIMLYGDPGTGKTALANLLLSQVCGVKEAKDGSMIPNYSIVTANAEWSNFEVIGGISPDDSGGYYFKDGYVADAAKNCEKTMQEDGKPHYLVIDEFNRANIDEAFGKLFTVFEYRDKQALLTAKETGGAPFMMPPEFRIIGTMNTQDKNTLFNVGHALMRRFAFVEIGLPDRDDEYKRMPVFVFNKLNKLGIAPEIPEDSDSVDWYAKEMFDFYDSDGTMFKAFNKFMNFLEEQELPQSRDDEVARGVRTYRKIGPAVIIDSMLTVFNSMGQYDLDRALADVIKSNIMPALEGLERNELKCLMLKASEVLGPNHAITKTLEKMVDSPGLSVFG</sequence>
<feature type="transmembrane region" description="Helical" evidence="2">
    <location>
        <begin position="216"/>
        <end position="238"/>
    </location>
</feature>
<feature type="transmembrane region" description="Helical" evidence="2">
    <location>
        <begin position="250"/>
        <end position="269"/>
    </location>
</feature>
<evidence type="ECO:0000256" key="2">
    <source>
        <dbReference type="SAM" id="Phobius"/>
    </source>
</evidence>
<evidence type="ECO:0000313" key="5">
    <source>
        <dbReference type="Proteomes" id="UP000183138"/>
    </source>
</evidence>
<feature type="transmembrane region" description="Helical" evidence="2">
    <location>
        <begin position="160"/>
        <end position="178"/>
    </location>
</feature>
<feature type="transmembrane region" description="Helical" evidence="2">
    <location>
        <begin position="375"/>
        <end position="394"/>
    </location>
</feature>
<feature type="transmembrane region" description="Helical" evidence="2">
    <location>
        <begin position="406"/>
        <end position="431"/>
    </location>
</feature>
<evidence type="ECO:0000256" key="1">
    <source>
        <dbReference type="SAM" id="MobiDB-lite"/>
    </source>
</evidence>
<dbReference type="PANTHER" id="PTHR37291:SF1">
    <property type="entry name" value="TYPE IV METHYL-DIRECTED RESTRICTION ENZYME ECOKMCRB SUBUNIT"/>
    <property type="match status" value="1"/>
</dbReference>
<feature type="transmembrane region" description="Helical" evidence="2">
    <location>
        <begin position="443"/>
        <end position="461"/>
    </location>
</feature>
<dbReference type="Pfam" id="PF07728">
    <property type="entry name" value="AAA_5"/>
    <property type="match status" value="1"/>
</dbReference>
<dbReference type="GO" id="GO:0005524">
    <property type="term" value="F:ATP binding"/>
    <property type="evidence" value="ECO:0007669"/>
    <property type="project" value="InterPro"/>
</dbReference>
<dbReference type="PANTHER" id="PTHR37291">
    <property type="entry name" value="5-METHYLCYTOSINE-SPECIFIC RESTRICTION ENZYME B"/>
    <property type="match status" value="1"/>
</dbReference>
<dbReference type="SUPFAM" id="SSF52540">
    <property type="entry name" value="P-loop containing nucleoside triphosphate hydrolases"/>
    <property type="match status" value="1"/>
</dbReference>
<comment type="caution">
    <text evidence="4">The sequence shown here is derived from an EMBL/GenBank/DDBJ whole genome shotgun (WGS) entry which is preliminary data.</text>
</comment>
<dbReference type="InterPro" id="IPR003593">
    <property type="entry name" value="AAA+_ATPase"/>
</dbReference>
<dbReference type="AlphaFoldDB" id="A0A1J5UAY2"/>
<dbReference type="Proteomes" id="UP000183138">
    <property type="component" value="Unassembled WGS sequence"/>
</dbReference>
<evidence type="ECO:0000259" key="3">
    <source>
        <dbReference type="SMART" id="SM00382"/>
    </source>
</evidence>
<dbReference type="CDD" id="cd00009">
    <property type="entry name" value="AAA"/>
    <property type="match status" value="1"/>
</dbReference>
<name>A0A1J5UAY2_9ARCH</name>
<gene>
    <name evidence="4" type="ORF">BEU00_00920</name>
</gene>
<evidence type="ECO:0000313" key="4">
    <source>
        <dbReference type="EMBL" id="OIR23060.1"/>
    </source>
</evidence>
<dbReference type="EMBL" id="MIYY01000025">
    <property type="protein sequence ID" value="OIR23060.1"/>
    <property type="molecule type" value="Genomic_DNA"/>
</dbReference>
<feature type="transmembrane region" description="Helical" evidence="2">
    <location>
        <begin position="311"/>
        <end position="331"/>
    </location>
</feature>
<keyword evidence="2" id="KW-0812">Transmembrane</keyword>
<proteinExistence type="predicted"/>
<keyword evidence="2" id="KW-1133">Transmembrane helix</keyword>
<feature type="domain" description="AAA+ ATPase" evidence="3">
    <location>
        <begin position="599"/>
        <end position="774"/>
    </location>
</feature>
<dbReference type="SMART" id="SM00382">
    <property type="entry name" value="AAA"/>
    <property type="match status" value="1"/>
</dbReference>
<reference evidence="4 5" key="1">
    <citation type="submission" date="2016-08" db="EMBL/GenBank/DDBJ databases">
        <title>New Insights into Marine Group III Euryarchaeota, from dark to light.</title>
        <authorList>
            <person name="Haro-Moreno J.M."/>
            <person name="Rodriguez-Valera F."/>
            <person name="Lopez-Garcia P."/>
            <person name="Moreira D."/>
            <person name="Martin-Cuadrado A.B."/>
        </authorList>
    </citation>
    <scope>NUCLEOTIDE SEQUENCE [LARGE SCALE GENOMIC DNA]</scope>
    <source>
        <strain evidence="4">CG-Epi3</strain>
    </source>
</reference>
<dbReference type="GO" id="GO:0016887">
    <property type="term" value="F:ATP hydrolysis activity"/>
    <property type="evidence" value="ECO:0007669"/>
    <property type="project" value="InterPro"/>
</dbReference>
<keyword evidence="2" id="KW-0472">Membrane</keyword>
<dbReference type="InterPro" id="IPR052934">
    <property type="entry name" value="Methyl-DNA_Rec/Restrict_Enz"/>
</dbReference>
<dbReference type="Gene3D" id="3.40.50.300">
    <property type="entry name" value="P-loop containing nucleotide triphosphate hydrolases"/>
    <property type="match status" value="1"/>
</dbReference>
<accession>A0A1J5UAY2</accession>
<dbReference type="InterPro" id="IPR027417">
    <property type="entry name" value="P-loop_NTPase"/>
</dbReference>
<feature type="transmembrane region" description="Helical" evidence="2">
    <location>
        <begin position="343"/>
        <end position="363"/>
    </location>
</feature>
<dbReference type="InterPro" id="IPR011704">
    <property type="entry name" value="ATPase_dyneun-rel_AAA"/>
</dbReference>
<feature type="compositionally biased region" description="Acidic residues" evidence="1">
    <location>
        <begin position="486"/>
        <end position="497"/>
    </location>
</feature>
<organism evidence="4 5">
    <name type="scientific">Marine Group III euryarchaeote CG-Epi3</name>
    <dbReference type="NCBI Taxonomy" id="1888997"/>
    <lineage>
        <taxon>Archaea</taxon>
        <taxon>Methanobacteriati</taxon>
        <taxon>Thermoplasmatota</taxon>
        <taxon>Thermoplasmata</taxon>
        <taxon>Candidatus Thermoprofundales</taxon>
    </lineage>
</organism>
<protein>
    <recommendedName>
        <fullName evidence="3">AAA+ ATPase domain-containing protein</fullName>
    </recommendedName>
</protein>
<feature type="region of interest" description="Disordered" evidence="1">
    <location>
        <begin position="483"/>
        <end position="506"/>
    </location>
</feature>
<feature type="transmembrane region" description="Helical" evidence="2">
    <location>
        <begin position="185"/>
        <end position="204"/>
    </location>
</feature>
<feature type="transmembrane region" description="Helical" evidence="2">
    <location>
        <begin position="72"/>
        <end position="92"/>
    </location>
</feature>